<reference evidence="1" key="1">
    <citation type="submission" date="2021-01" db="EMBL/GenBank/DDBJ databases">
        <title>Whole genome shotgun sequence of Planosporangium flavigriseum NBRC 105377.</title>
        <authorList>
            <person name="Komaki H."/>
            <person name="Tamura T."/>
        </authorList>
    </citation>
    <scope>NUCLEOTIDE SEQUENCE</scope>
    <source>
        <strain evidence="1">NBRC 105377</strain>
    </source>
</reference>
<dbReference type="Proteomes" id="UP000653674">
    <property type="component" value="Unassembled WGS sequence"/>
</dbReference>
<evidence type="ECO:0000313" key="2">
    <source>
        <dbReference type="Proteomes" id="UP000653674"/>
    </source>
</evidence>
<evidence type="ECO:0000313" key="1">
    <source>
        <dbReference type="EMBL" id="GIG74484.1"/>
    </source>
</evidence>
<organism evidence="1 2">
    <name type="scientific">Planosporangium flavigriseum</name>
    <dbReference type="NCBI Taxonomy" id="373681"/>
    <lineage>
        <taxon>Bacteria</taxon>
        <taxon>Bacillati</taxon>
        <taxon>Actinomycetota</taxon>
        <taxon>Actinomycetes</taxon>
        <taxon>Micromonosporales</taxon>
        <taxon>Micromonosporaceae</taxon>
        <taxon>Planosporangium</taxon>
    </lineage>
</organism>
<accession>A0A8J3LV95</accession>
<comment type="caution">
    <text evidence="1">The sequence shown here is derived from an EMBL/GenBank/DDBJ whole genome shotgun (WGS) entry which is preliminary data.</text>
</comment>
<gene>
    <name evidence="1" type="ORF">Pfl04_28880</name>
</gene>
<dbReference type="RefSeq" id="WP_168071800.1">
    <property type="nucleotide sequence ID" value="NZ_BAAAQJ010000003.1"/>
</dbReference>
<proteinExistence type="predicted"/>
<protein>
    <submittedName>
        <fullName evidence="1">Uncharacterized protein</fullName>
    </submittedName>
</protein>
<sequence length="95" mass="9776">MARGSYNIEAMRRAAANLDAATASLSELARNLTALPAGAVPAVVHHALDRLGRRGHDVLAEITQDSAATASGLSQAAECYDDLDRSLLRGFGGGG</sequence>
<dbReference type="AlphaFoldDB" id="A0A8J3LV95"/>
<keyword evidence="2" id="KW-1185">Reference proteome</keyword>
<name>A0A8J3LV95_9ACTN</name>
<dbReference type="EMBL" id="BONU01000018">
    <property type="protein sequence ID" value="GIG74484.1"/>
    <property type="molecule type" value="Genomic_DNA"/>
</dbReference>